<evidence type="ECO:0000313" key="6">
    <source>
        <dbReference type="EMBL" id="MFC3810869.1"/>
    </source>
</evidence>
<accession>A0ABV7YUJ9</accession>
<dbReference type="Proteomes" id="UP001595616">
    <property type="component" value="Unassembled WGS sequence"/>
</dbReference>
<dbReference type="EMBL" id="JBHRYQ010000001">
    <property type="protein sequence ID" value="MFC3810869.1"/>
    <property type="molecule type" value="Genomic_DNA"/>
</dbReference>
<feature type="transmembrane region" description="Helical" evidence="5">
    <location>
        <begin position="162"/>
        <end position="180"/>
    </location>
</feature>
<evidence type="ECO:0000256" key="5">
    <source>
        <dbReference type="SAM" id="Phobius"/>
    </source>
</evidence>
<comment type="subcellular location">
    <subcellularLocation>
        <location evidence="1">Membrane</location>
        <topology evidence="1">Multi-pass membrane protein</topology>
    </subcellularLocation>
</comment>
<feature type="transmembrane region" description="Helical" evidence="5">
    <location>
        <begin position="44"/>
        <end position="69"/>
    </location>
</feature>
<evidence type="ECO:0000256" key="4">
    <source>
        <dbReference type="ARBA" id="ARBA00023136"/>
    </source>
</evidence>
<gene>
    <name evidence="6" type="ORF">ACFOOI_09415</name>
</gene>
<dbReference type="InterPro" id="IPR004254">
    <property type="entry name" value="AdipoR/HlyIII-related"/>
</dbReference>
<organism evidence="6 7">
    <name type="scientific">Lacihabitans lacunae</name>
    <dbReference type="NCBI Taxonomy" id="1028214"/>
    <lineage>
        <taxon>Bacteria</taxon>
        <taxon>Pseudomonadati</taxon>
        <taxon>Bacteroidota</taxon>
        <taxon>Cytophagia</taxon>
        <taxon>Cytophagales</taxon>
        <taxon>Leadbetterellaceae</taxon>
        <taxon>Lacihabitans</taxon>
    </lineage>
</organism>
<dbReference type="PANTHER" id="PTHR20855:SF3">
    <property type="entry name" value="LD03007P"/>
    <property type="match status" value="1"/>
</dbReference>
<feature type="transmembrane region" description="Helical" evidence="5">
    <location>
        <begin position="107"/>
        <end position="127"/>
    </location>
</feature>
<keyword evidence="4 5" id="KW-0472">Membrane</keyword>
<feature type="transmembrane region" description="Helical" evidence="5">
    <location>
        <begin position="21"/>
        <end position="38"/>
    </location>
</feature>
<dbReference type="PANTHER" id="PTHR20855">
    <property type="entry name" value="ADIPOR/PROGESTIN RECEPTOR-RELATED"/>
    <property type="match status" value="1"/>
</dbReference>
<keyword evidence="3 5" id="KW-1133">Transmembrane helix</keyword>
<evidence type="ECO:0000256" key="3">
    <source>
        <dbReference type="ARBA" id="ARBA00022989"/>
    </source>
</evidence>
<keyword evidence="7" id="KW-1185">Reference proteome</keyword>
<evidence type="ECO:0000256" key="1">
    <source>
        <dbReference type="ARBA" id="ARBA00004141"/>
    </source>
</evidence>
<protein>
    <submittedName>
        <fullName evidence="6">Hemolysin III family protein</fullName>
    </submittedName>
</protein>
<reference evidence="7" key="1">
    <citation type="journal article" date="2019" name="Int. J. Syst. Evol. Microbiol.">
        <title>The Global Catalogue of Microorganisms (GCM) 10K type strain sequencing project: providing services to taxonomists for standard genome sequencing and annotation.</title>
        <authorList>
            <consortium name="The Broad Institute Genomics Platform"/>
            <consortium name="The Broad Institute Genome Sequencing Center for Infectious Disease"/>
            <person name="Wu L."/>
            <person name="Ma J."/>
        </authorList>
    </citation>
    <scope>NUCLEOTIDE SEQUENCE [LARGE SCALE GENOMIC DNA]</scope>
    <source>
        <strain evidence="7">CECT 7956</strain>
    </source>
</reference>
<feature type="transmembrane region" description="Helical" evidence="5">
    <location>
        <begin position="81"/>
        <end position="101"/>
    </location>
</feature>
<sequence length="211" mass="23951">MKEEKPASLKAEIANSLSHGFGILFAVIASPLLISLATKNNNDSFVFAVAFYSFTMLLVFTTSTLYHAFDNPKVKKTLRMFDHISIFFLIGGSYVPFVVKYTPNNTAVWFLSIQWTLIALGIIKKIFFTGKFRLLSSLIYIFIGSMVVFLGTDFWHSIPQKAIYFILAGGLSYLIGVIFYQNRKIPYNHFIWHMFVLAAAILHWVGVLVIL</sequence>
<feature type="transmembrane region" description="Helical" evidence="5">
    <location>
        <begin position="134"/>
        <end position="156"/>
    </location>
</feature>
<evidence type="ECO:0000313" key="7">
    <source>
        <dbReference type="Proteomes" id="UP001595616"/>
    </source>
</evidence>
<evidence type="ECO:0000256" key="2">
    <source>
        <dbReference type="ARBA" id="ARBA00022692"/>
    </source>
</evidence>
<keyword evidence="2 5" id="KW-0812">Transmembrane</keyword>
<comment type="caution">
    <text evidence="6">The sequence shown here is derived from an EMBL/GenBank/DDBJ whole genome shotgun (WGS) entry which is preliminary data.</text>
</comment>
<dbReference type="Pfam" id="PF03006">
    <property type="entry name" value="HlyIII"/>
    <property type="match status" value="1"/>
</dbReference>
<dbReference type="RefSeq" id="WP_379837353.1">
    <property type="nucleotide sequence ID" value="NZ_JBHRYQ010000001.1"/>
</dbReference>
<name>A0ABV7YUJ9_9BACT</name>
<feature type="transmembrane region" description="Helical" evidence="5">
    <location>
        <begin position="192"/>
        <end position="210"/>
    </location>
</feature>
<proteinExistence type="predicted"/>